<dbReference type="InterPro" id="IPR013525">
    <property type="entry name" value="ABC2_TM"/>
</dbReference>
<accession>A0AA35M694</accession>
<evidence type="ECO:0000256" key="4">
    <source>
        <dbReference type="ARBA" id="ARBA00022989"/>
    </source>
</evidence>
<evidence type="ECO:0000256" key="5">
    <source>
        <dbReference type="ARBA" id="ARBA00023136"/>
    </source>
</evidence>
<dbReference type="EMBL" id="CABFNP030001102">
    <property type="protein sequence ID" value="CAI6091327.1"/>
    <property type="molecule type" value="Genomic_DNA"/>
</dbReference>
<keyword evidence="3 6" id="KW-0812">Transmembrane</keyword>
<dbReference type="GO" id="GO:0140359">
    <property type="term" value="F:ABC-type transporter activity"/>
    <property type="evidence" value="ECO:0007669"/>
    <property type="project" value="InterPro"/>
</dbReference>
<evidence type="ECO:0000259" key="7">
    <source>
        <dbReference type="Pfam" id="PF01061"/>
    </source>
</evidence>
<protein>
    <recommendedName>
        <fullName evidence="7">ABC-2 type transporter transmembrane domain-containing protein</fullName>
    </recommendedName>
</protein>
<evidence type="ECO:0000313" key="8">
    <source>
        <dbReference type="EMBL" id="CAI6091327.1"/>
    </source>
</evidence>
<feature type="transmembrane region" description="Helical" evidence="6">
    <location>
        <begin position="256"/>
        <end position="275"/>
    </location>
</feature>
<dbReference type="GO" id="GO:0016020">
    <property type="term" value="C:membrane"/>
    <property type="evidence" value="ECO:0007669"/>
    <property type="project" value="UniProtKB-SubCell"/>
</dbReference>
<evidence type="ECO:0000256" key="6">
    <source>
        <dbReference type="SAM" id="Phobius"/>
    </source>
</evidence>
<gene>
    <name evidence="8" type="ORF">CCHLO57077_00019465</name>
</gene>
<proteinExistence type="predicted"/>
<keyword evidence="2" id="KW-0813">Transport</keyword>
<feature type="transmembrane region" description="Helical" evidence="6">
    <location>
        <begin position="85"/>
        <end position="103"/>
    </location>
</feature>
<evidence type="ECO:0000256" key="2">
    <source>
        <dbReference type="ARBA" id="ARBA00022448"/>
    </source>
</evidence>
<feature type="domain" description="ABC-2 type transporter transmembrane" evidence="7">
    <location>
        <begin position="4"/>
        <end position="193"/>
    </location>
</feature>
<evidence type="ECO:0000313" key="9">
    <source>
        <dbReference type="Proteomes" id="UP001160390"/>
    </source>
</evidence>
<sequence length="287" mass="32853">MALCTIISLFIGFIFFRAPTNIQGLQSQMFSIFCLMTIFRQVVQQVIPQFVIQRTIYEARERLLKVYTWKVFILSQIVVEMPWNSLMAVLMFFSWYYPVGLYRNAEETGKVTERGVLVFLFLWLFMVYTGTFAILVVSGFDLPEAGGNLGDLMSTLSLKLCGILSASEALPRFWIFIYRVSPMTYLVDGLLSSVLANTGITYADNEFLTFDPAFNSNCFEYMKIHIDKHGGYLLDDNPTSNCQFCPISETNQYLKTVYIICNIGASLLSYWLYWVPKKSAGEGKKDK</sequence>
<evidence type="ECO:0000256" key="1">
    <source>
        <dbReference type="ARBA" id="ARBA00004141"/>
    </source>
</evidence>
<evidence type="ECO:0000256" key="3">
    <source>
        <dbReference type="ARBA" id="ARBA00022692"/>
    </source>
</evidence>
<keyword evidence="9" id="KW-1185">Reference proteome</keyword>
<dbReference type="Proteomes" id="UP001160390">
    <property type="component" value="Unassembled WGS sequence"/>
</dbReference>
<comment type="caution">
    <text evidence="8">The sequence shown here is derived from an EMBL/GenBank/DDBJ whole genome shotgun (WGS) entry which is preliminary data.</text>
</comment>
<reference evidence="8" key="1">
    <citation type="submission" date="2023-01" db="EMBL/GenBank/DDBJ databases">
        <authorList>
            <person name="Piombo E."/>
        </authorList>
    </citation>
    <scope>NUCLEOTIDE SEQUENCE</scope>
</reference>
<dbReference type="PANTHER" id="PTHR19241">
    <property type="entry name" value="ATP-BINDING CASSETTE TRANSPORTER"/>
    <property type="match status" value="1"/>
</dbReference>
<dbReference type="Pfam" id="PF01061">
    <property type="entry name" value="ABC2_membrane"/>
    <property type="match status" value="1"/>
</dbReference>
<dbReference type="AlphaFoldDB" id="A0AA35M694"/>
<name>A0AA35M694_9HYPO</name>
<comment type="subcellular location">
    <subcellularLocation>
        <location evidence="1">Membrane</location>
        <topology evidence="1">Multi-pass membrane protein</topology>
    </subcellularLocation>
</comment>
<keyword evidence="5 6" id="KW-0472">Membrane</keyword>
<keyword evidence="4 6" id="KW-1133">Transmembrane helix</keyword>
<feature type="transmembrane region" description="Helical" evidence="6">
    <location>
        <begin position="115"/>
        <end position="136"/>
    </location>
</feature>
<organism evidence="8 9">
    <name type="scientific">Clonostachys chloroleuca</name>
    <dbReference type="NCBI Taxonomy" id="1926264"/>
    <lineage>
        <taxon>Eukaryota</taxon>
        <taxon>Fungi</taxon>
        <taxon>Dikarya</taxon>
        <taxon>Ascomycota</taxon>
        <taxon>Pezizomycotina</taxon>
        <taxon>Sordariomycetes</taxon>
        <taxon>Hypocreomycetidae</taxon>
        <taxon>Hypocreales</taxon>
        <taxon>Bionectriaceae</taxon>
        <taxon>Clonostachys</taxon>
    </lineage>
</organism>